<name>X0WI53_9ZZZZ</name>
<organism evidence="1">
    <name type="scientific">marine sediment metagenome</name>
    <dbReference type="NCBI Taxonomy" id="412755"/>
    <lineage>
        <taxon>unclassified sequences</taxon>
        <taxon>metagenomes</taxon>
        <taxon>ecological metagenomes</taxon>
    </lineage>
</organism>
<dbReference type="EMBL" id="BARS01030642">
    <property type="protein sequence ID" value="GAG24188.1"/>
    <property type="molecule type" value="Genomic_DNA"/>
</dbReference>
<feature type="non-terminal residue" evidence="1">
    <location>
        <position position="1"/>
    </location>
</feature>
<comment type="caution">
    <text evidence="1">The sequence shown here is derived from an EMBL/GenBank/DDBJ whole genome shotgun (WGS) entry which is preliminary data.</text>
</comment>
<sequence>GYHYDRYHPIMGDLSLFLKDINVYTVLAND</sequence>
<evidence type="ECO:0000313" key="1">
    <source>
        <dbReference type="EMBL" id="GAG24188.1"/>
    </source>
</evidence>
<protein>
    <submittedName>
        <fullName evidence="1">Uncharacterized protein</fullName>
    </submittedName>
</protein>
<reference evidence="1" key="1">
    <citation type="journal article" date="2014" name="Front. Microbiol.">
        <title>High frequency of phylogenetically diverse reductive dehalogenase-homologous genes in deep subseafloor sedimentary metagenomes.</title>
        <authorList>
            <person name="Kawai M."/>
            <person name="Futagami T."/>
            <person name="Toyoda A."/>
            <person name="Takaki Y."/>
            <person name="Nishi S."/>
            <person name="Hori S."/>
            <person name="Arai W."/>
            <person name="Tsubouchi T."/>
            <person name="Morono Y."/>
            <person name="Uchiyama I."/>
            <person name="Ito T."/>
            <person name="Fujiyama A."/>
            <person name="Inagaki F."/>
            <person name="Takami H."/>
        </authorList>
    </citation>
    <scope>NUCLEOTIDE SEQUENCE</scope>
    <source>
        <strain evidence="1">Expedition CK06-06</strain>
    </source>
</reference>
<gene>
    <name evidence="1" type="ORF">S01H1_47773</name>
</gene>
<proteinExistence type="predicted"/>
<dbReference type="AlphaFoldDB" id="X0WI53"/>
<accession>X0WI53</accession>